<organism evidence="2 3">
    <name type="scientific">Streptomyces microflavus</name>
    <name type="common">Streptomyces lipmanii</name>
    <dbReference type="NCBI Taxonomy" id="1919"/>
    <lineage>
        <taxon>Bacteria</taxon>
        <taxon>Bacillati</taxon>
        <taxon>Actinomycetota</taxon>
        <taxon>Actinomycetes</taxon>
        <taxon>Kitasatosporales</taxon>
        <taxon>Streptomycetaceae</taxon>
        <taxon>Streptomyces</taxon>
    </lineage>
</organism>
<evidence type="ECO:0000313" key="2">
    <source>
        <dbReference type="EMBL" id="MER0428825.1"/>
    </source>
</evidence>
<sequence>MSKPGTETSLTLHQNALPGKSVDKLGPVTVHTDADAVRRRQRPLRRVSSVQPDTSAADGTELYFHVSAGTAGGKASLTTMMTTQLPIDRAFASASKGQTQILAGSTEAAITTDATANSVAKDAVSSALASFAALLPTTAPARFGLSCFPTWCSRARCLFFVPIGLPGPAVVGLGALAG</sequence>
<name>A0ABV1QCB9_STRMI</name>
<dbReference type="EMBL" id="JBEJUE010000044">
    <property type="protein sequence ID" value="MER0428825.1"/>
    <property type="molecule type" value="Genomic_DNA"/>
</dbReference>
<proteinExistence type="predicted"/>
<accession>A0ABV1QCB9</accession>
<keyword evidence="3" id="KW-1185">Reference proteome</keyword>
<comment type="caution">
    <text evidence="2">The sequence shown here is derived from an EMBL/GenBank/DDBJ whole genome shotgun (WGS) entry which is preliminary data.</text>
</comment>
<feature type="region of interest" description="Disordered" evidence="1">
    <location>
        <begin position="18"/>
        <end position="53"/>
    </location>
</feature>
<gene>
    <name evidence="2" type="ORF">ABR748_32130</name>
</gene>
<dbReference type="Proteomes" id="UP001456562">
    <property type="component" value="Unassembled WGS sequence"/>
</dbReference>
<dbReference type="RefSeq" id="WP_350240845.1">
    <property type="nucleotide sequence ID" value="NZ_JBEJUE010000044.1"/>
</dbReference>
<evidence type="ECO:0000256" key="1">
    <source>
        <dbReference type="SAM" id="MobiDB-lite"/>
    </source>
</evidence>
<evidence type="ECO:0000313" key="3">
    <source>
        <dbReference type="Proteomes" id="UP001456562"/>
    </source>
</evidence>
<reference evidence="2 3" key="1">
    <citation type="submission" date="2024-01" db="EMBL/GenBank/DDBJ databases">
        <title>Metagenomic exploration of the rhizosphere soil microbial community and their significance in facilitating the development of wild simulated ginseng.</title>
        <authorList>
            <person name="Huang J."/>
        </authorList>
    </citation>
    <scope>NUCLEOTIDE SEQUENCE [LARGE SCALE GENOMIC DNA]</scope>
    <source>
        <strain evidence="2 3">WY141</strain>
    </source>
</reference>
<protein>
    <submittedName>
        <fullName evidence="2">Uncharacterized protein</fullName>
    </submittedName>
</protein>